<evidence type="ECO:0000256" key="14">
    <source>
        <dbReference type="ARBA" id="ARBA00042842"/>
    </source>
</evidence>
<dbReference type="InterPro" id="IPR036968">
    <property type="entry name" value="Enolpyruvate_Tfrase_sf"/>
</dbReference>
<keyword evidence="9" id="KW-0961">Cell wall biogenesis/degradation</keyword>
<comment type="pathway">
    <text evidence="2">Cell wall biogenesis; peptidoglycan biosynthesis.</text>
</comment>
<dbReference type="GO" id="GO:0051301">
    <property type="term" value="P:cell division"/>
    <property type="evidence" value="ECO:0007669"/>
    <property type="project" value="UniProtKB-KW"/>
</dbReference>
<keyword evidence="3" id="KW-0963">Cytoplasm</keyword>
<organism evidence="17 18">
    <name type="scientific">Candidatus Roizmanbacteria bacterium CG11_big_fil_rev_8_21_14_0_20_36_8</name>
    <dbReference type="NCBI Taxonomy" id="1974856"/>
    <lineage>
        <taxon>Bacteria</taxon>
        <taxon>Candidatus Roizmaniibacteriota</taxon>
    </lineage>
</organism>
<dbReference type="SUPFAM" id="SSF55205">
    <property type="entry name" value="EPT/RTPC-like"/>
    <property type="match status" value="1"/>
</dbReference>
<feature type="non-terminal residue" evidence="17">
    <location>
        <position position="1"/>
    </location>
</feature>
<evidence type="ECO:0000256" key="13">
    <source>
        <dbReference type="ARBA" id="ARBA00042443"/>
    </source>
</evidence>
<dbReference type="CDD" id="cd01555">
    <property type="entry name" value="UdpNAET"/>
    <property type="match status" value="1"/>
</dbReference>
<evidence type="ECO:0000256" key="12">
    <source>
        <dbReference type="ARBA" id="ARBA00039754"/>
    </source>
</evidence>
<sequence>DAYSIIGGNKLIGKVSLSGAKNIALKVLIAALLFDSKVVLKNIPQIADITELIHLLRLLEVDISYFENTVTIDSSSLSPNQVDMLHASKIRVSFLLFAPLLYRFGKASIPNPGGCRLGARSIDRIIQGLEALGIKITYHSETGYYNAKMSKKPTGKFSFVKSSHTGTEMMIMMSIFCEGSVVIENSAQEPEVDDLISFLNEGGANISRSGKSIVVKGVKKLVQKKPFRISSDRVEAATYATLAIASGGDVTIGQIPDHFIKNFVNTLESMGAGVERISSGIWRFFGGMKLIPVNIETAPFPGFLTDWQPLLAVIMTQAVGESVIHERIFESRFSYVSELRRLGAIIEYVEYQVVNHDSHYDFQYNSTKVYNQTIQITGPQKLHGGVMTVLDLRAGATLAIAALIAQGTSYVKGVHHIERGYEDFVKKVCKLGGDIKKI</sequence>
<evidence type="ECO:0000256" key="2">
    <source>
        <dbReference type="ARBA" id="ARBA00004752"/>
    </source>
</evidence>
<comment type="similarity">
    <text evidence="10">Belongs to the EPSP synthase family. MurA subfamily.</text>
</comment>
<dbReference type="EMBL" id="PCVM01000030">
    <property type="protein sequence ID" value="PIQ73652.1"/>
    <property type="molecule type" value="Genomic_DNA"/>
</dbReference>
<evidence type="ECO:0000313" key="17">
    <source>
        <dbReference type="EMBL" id="PIQ73652.1"/>
    </source>
</evidence>
<gene>
    <name evidence="17" type="ORF">COV58_01320</name>
</gene>
<reference evidence="17 18" key="1">
    <citation type="submission" date="2017-09" db="EMBL/GenBank/DDBJ databases">
        <title>Depth-based differentiation of microbial function through sediment-hosted aquifers and enrichment of novel symbionts in the deep terrestrial subsurface.</title>
        <authorList>
            <person name="Probst A.J."/>
            <person name="Ladd B."/>
            <person name="Jarett J.K."/>
            <person name="Geller-Mcgrath D.E."/>
            <person name="Sieber C.M."/>
            <person name="Emerson J.B."/>
            <person name="Anantharaman K."/>
            <person name="Thomas B.C."/>
            <person name="Malmstrom R."/>
            <person name="Stieglmeier M."/>
            <person name="Klingl A."/>
            <person name="Woyke T."/>
            <person name="Ryan C.M."/>
            <person name="Banfield J.F."/>
        </authorList>
    </citation>
    <scope>NUCLEOTIDE SEQUENCE [LARGE SCALE GENOMIC DNA]</scope>
    <source>
        <strain evidence="17">CG11_big_fil_rev_8_21_14_0_20_36_8</strain>
    </source>
</reference>
<dbReference type="Gene3D" id="3.65.10.10">
    <property type="entry name" value="Enolpyruvate transferase domain"/>
    <property type="match status" value="2"/>
</dbReference>
<evidence type="ECO:0000256" key="1">
    <source>
        <dbReference type="ARBA" id="ARBA00004496"/>
    </source>
</evidence>
<name>A0A2M6IUX0_9BACT</name>
<comment type="catalytic activity">
    <reaction evidence="15">
        <text>phosphoenolpyruvate + UDP-N-acetyl-alpha-D-glucosamine = UDP-N-acetyl-3-O-(1-carboxyvinyl)-alpha-D-glucosamine + phosphate</text>
        <dbReference type="Rhea" id="RHEA:18681"/>
        <dbReference type="ChEBI" id="CHEBI:43474"/>
        <dbReference type="ChEBI" id="CHEBI:57705"/>
        <dbReference type="ChEBI" id="CHEBI:58702"/>
        <dbReference type="ChEBI" id="CHEBI:68483"/>
        <dbReference type="EC" id="2.5.1.7"/>
    </reaction>
</comment>
<dbReference type="InterPro" id="IPR001986">
    <property type="entry name" value="Enolpyruvate_Tfrase_dom"/>
</dbReference>
<evidence type="ECO:0000256" key="7">
    <source>
        <dbReference type="ARBA" id="ARBA00022984"/>
    </source>
</evidence>
<evidence type="ECO:0000313" key="18">
    <source>
        <dbReference type="Proteomes" id="UP000231056"/>
    </source>
</evidence>
<evidence type="ECO:0000256" key="15">
    <source>
        <dbReference type="ARBA" id="ARBA00047527"/>
    </source>
</evidence>
<dbReference type="InterPro" id="IPR050068">
    <property type="entry name" value="MurA_subfamily"/>
</dbReference>
<evidence type="ECO:0000256" key="10">
    <source>
        <dbReference type="ARBA" id="ARBA00038367"/>
    </source>
</evidence>
<evidence type="ECO:0000256" key="4">
    <source>
        <dbReference type="ARBA" id="ARBA00022618"/>
    </source>
</evidence>
<comment type="subcellular location">
    <subcellularLocation>
        <location evidence="1">Cytoplasm</location>
    </subcellularLocation>
</comment>
<keyword evidence="4" id="KW-0132">Cell division</keyword>
<dbReference type="Proteomes" id="UP000231056">
    <property type="component" value="Unassembled WGS sequence"/>
</dbReference>
<dbReference type="GO" id="GO:0008360">
    <property type="term" value="P:regulation of cell shape"/>
    <property type="evidence" value="ECO:0007669"/>
    <property type="project" value="UniProtKB-KW"/>
</dbReference>
<dbReference type="GO" id="GO:0009252">
    <property type="term" value="P:peptidoglycan biosynthetic process"/>
    <property type="evidence" value="ECO:0007669"/>
    <property type="project" value="UniProtKB-KW"/>
</dbReference>
<keyword evidence="5" id="KW-0808">Transferase</keyword>
<protein>
    <recommendedName>
        <fullName evidence="12">UDP-N-acetylglucosamine 1-carboxyvinyltransferase</fullName>
        <ecNumber evidence="11">2.5.1.7</ecNumber>
    </recommendedName>
    <alternativeName>
        <fullName evidence="13">Enoylpyruvate transferase</fullName>
    </alternativeName>
    <alternativeName>
        <fullName evidence="14">UDP-N-acetylglucosamine enolpyruvyl transferase</fullName>
    </alternativeName>
</protein>
<dbReference type="Pfam" id="PF00275">
    <property type="entry name" value="EPSP_synthase"/>
    <property type="match status" value="1"/>
</dbReference>
<keyword evidence="6" id="KW-0133">Cell shape</keyword>
<dbReference type="InterPro" id="IPR013792">
    <property type="entry name" value="RNA3'P_cycl/enolpyr_Trfase_a/b"/>
</dbReference>
<dbReference type="GO" id="GO:0008760">
    <property type="term" value="F:UDP-N-acetylglucosamine 1-carboxyvinyltransferase activity"/>
    <property type="evidence" value="ECO:0007669"/>
    <property type="project" value="UniProtKB-EC"/>
</dbReference>
<proteinExistence type="inferred from homology"/>
<comment type="caution">
    <text evidence="17">The sequence shown here is derived from an EMBL/GenBank/DDBJ whole genome shotgun (WGS) entry which is preliminary data.</text>
</comment>
<evidence type="ECO:0000256" key="3">
    <source>
        <dbReference type="ARBA" id="ARBA00022490"/>
    </source>
</evidence>
<accession>A0A2M6IUX0</accession>
<evidence type="ECO:0000256" key="5">
    <source>
        <dbReference type="ARBA" id="ARBA00022679"/>
    </source>
</evidence>
<dbReference type="PANTHER" id="PTHR43783:SF1">
    <property type="entry name" value="UDP-N-ACETYLGLUCOSAMINE 1-CARBOXYVINYLTRANSFERASE"/>
    <property type="match status" value="1"/>
</dbReference>
<evidence type="ECO:0000256" key="11">
    <source>
        <dbReference type="ARBA" id="ARBA00039108"/>
    </source>
</evidence>
<dbReference type="GO" id="GO:0071555">
    <property type="term" value="P:cell wall organization"/>
    <property type="evidence" value="ECO:0007669"/>
    <property type="project" value="UniProtKB-KW"/>
</dbReference>
<evidence type="ECO:0000256" key="9">
    <source>
        <dbReference type="ARBA" id="ARBA00023316"/>
    </source>
</evidence>
<evidence type="ECO:0000256" key="6">
    <source>
        <dbReference type="ARBA" id="ARBA00022960"/>
    </source>
</evidence>
<dbReference type="InterPro" id="IPR005750">
    <property type="entry name" value="UDP_GlcNAc_COvinyl_MurA"/>
</dbReference>
<feature type="domain" description="Enolpyruvate transferase" evidence="16">
    <location>
        <begin position="7"/>
        <end position="427"/>
    </location>
</feature>
<dbReference type="GO" id="GO:0019277">
    <property type="term" value="P:UDP-N-acetylgalactosamine biosynthetic process"/>
    <property type="evidence" value="ECO:0007669"/>
    <property type="project" value="InterPro"/>
</dbReference>
<dbReference type="EC" id="2.5.1.7" evidence="11"/>
<dbReference type="NCBIfam" id="NF006873">
    <property type="entry name" value="PRK09369.1"/>
    <property type="match status" value="1"/>
</dbReference>
<dbReference type="GO" id="GO:0005737">
    <property type="term" value="C:cytoplasm"/>
    <property type="evidence" value="ECO:0007669"/>
    <property type="project" value="UniProtKB-SubCell"/>
</dbReference>
<evidence type="ECO:0000259" key="16">
    <source>
        <dbReference type="Pfam" id="PF00275"/>
    </source>
</evidence>
<dbReference type="PANTHER" id="PTHR43783">
    <property type="entry name" value="UDP-N-ACETYLGLUCOSAMINE 1-CARBOXYVINYLTRANSFERASE"/>
    <property type="match status" value="1"/>
</dbReference>
<keyword evidence="7" id="KW-0573">Peptidoglycan synthesis</keyword>
<dbReference type="AlphaFoldDB" id="A0A2M6IUX0"/>
<keyword evidence="8" id="KW-0131">Cell cycle</keyword>
<evidence type="ECO:0000256" key="8">
    <source>
        <dbReference type="ARBA" id="ARBA00023306"/>
    </source>
</evidence>